<dbReference type="OrthoDB" id="9800945at2"/>
<dbReference type="Pfam" id="PF19459">
    <property type="entry name" value="DUF5996"/>
    <property type="match status" value="1"/>
</dbReference>
<dbReference type="PATRIC" id="fig|626937.4.peg.1282"/>
<gene>
    <name evidence="1" type="ORF">HMPREF3293_01297</name>
</gene>
<organism evidence="1 2">
    <name type="scientific">Christensenella minuta</name>
    <dbReference type="NCBI Taxonomy" id="626937"/>
    <lineage>
        <taxon>Bacteria</taxon>
        <taxon>Bacillati</taxon>
        <taxon>Bacillota</taxon>
        <taxon>Clostridia</taxon>
        <taxon>Christensenellales</taxon>
        <taxon>Christensenellaceae</taxon>
        <taxon>Christensenella</taxon>
    </lineage>
</organism>
<dbReference type="Proteomes" id="UP000070366">
    <property type="component" value="Unassembled WGS sequence"/>
</dbReference>
<comment type="caution">
    <text evidence="1">The sequence shown here is derived from an EMBL/GenBank/DDBJ whole genome shotgun (WGS) entry which is preliminary data.</text>
</comment>
<sequence>MEKVINYNEWTQTAYTLHMIAQMMGKVKLVRMPAQPEWGHVVLHLTPQGLTTGLIPHGERSFAIALNLDTSTVFAQTISGDTAGFSLRNNTSVSEYYNDFKKMLGTLMCDTVINEVPQEMGTKVPFYDDTDKRDYDGCAARDFFQMYVYAHNALLDFTSPFRGKKLLPSFFWGTFDVSAILFSGKPSPYPGSGVIEANGFDEQFMEFGFWAGDDTLAAPSFFIMPYPFIKDDMAAQGVAPDKAIWSPQKMEYFFTLEDALSYPDPTAAVREFFRNAFDKVTRHENWECIDWFTQPLTIPSWK</sequence>
<keyword evidence="2" id="KW-1185">Reference proteome</keyword>
<accession>A0A136Q5D4</accession>
<dbReference type="EMBL" id="LSZW01000055">
    <property type="protein sequence ID" value="KXK65804.1"/>
    <property type="molecule type" value="Genomic_DNA"/>
</dbReference>
<dbReference type="STRING" id="626937.HMPREF3293_01297"/>
<dbReference type="AlphaFoldDB" id="A0A136Q5D4"/>
<reference evidence="1 2" key="1">
    <citation type="submission" date="2016-02" db="EMBL/GenBank/DDBJ databases">
        <authorList>
            <person name="Wen L."/>
            <person name="He K."/>
            <person name="Yang H."/>
        </authorList>
    </citation>
    <scope>NUCLEOTIDE SEQUENCE [LARGE SCALE GENOMIC DNA]</scope>
    <source>
        <strain evidence="1 2">DSM 22607</strain>
    </source>
</reference>
<dbReference type="InterPro" id="IPR046038">
    <property type="entry name" value="DUF5996"/>
</dbReference>
<protein>
    <submittedName>
        <fullName evidence="1">Uncharacterized protein</fullName>
    </submittedName>
</protein>
<evidence type="ECO:0000313" key="2">
    <source>
        <dbReference type="Proteomes" id="UP000070366"/>
    </source>
</evidence>
<name>A0A136Q5D4_9FIRM</name>
<dbReference type="RefSeq" id="WP_066521097.1">
    <property type="nucleotide sequence ID" value="NZ_CABMOF010000004.1"/>
</dbReference>
<evidence type="ECO:0000313" key="1">
    <source>
        <dbReference type="EMBL" id="KXK65804.1"/>
    </source>
</evidence>
<proteinExistence type="predicted"/>
<dbReference type="KEGG" id="cmiu:B1H56_12580"/>